<dbReference type="EMBL" id="WJQU01001097">
    <property type="protein sequence ID" value="KAJ6634067.1"/>
    <property type="molecule type" value="Genomic_DNA"/>
</dbReference>
<name>A0A9Q0MMA9_9DIPT</name>
<sequence length="112" mass="12916">MFGVISEFDGCTFRAIGRPLIAHQYVSFLDNVIHPMWKKNENLIFIDIDLGLEESLAEKVQPAADQYSWEYDDDSFFFEIAYENGKPVDNSQASKSEVLKEKISERSETEEN</sequence>
<feature type="compositionally biased region" description="Basic and acidic residues" evidence="1">
    <location>
        <begin position="97"/>
        <end position="112"/>
    </location>
</feature>
<feature type="non-terminal residue" evidence="2">
    <location>
        <position position="112"/>
    </location>
</feature>
<accession>A0A9Q0MMA9</accession>
<proteinExistence type="predicted"/>
<organism evidence="2 3">
    <name type="scientific">Pseudolycoriella hygida</name>
    <dbReference type="NCBI Taxonomy" id="35572"/>
    <lineage>
        <taxon>Eukaryota</taxon>
        <taxon>Metazoa</taxon>
        <taxon>Ecdysozoa</taxon>
        <taxon>Arthropoda</taxon>
        <taxon>Hexapoda</taxon>
        <taxon>Insecta</taxon>
        <taxon>Pterygota</taxon>
        <taxon>Neoptera</taxon>
        <taxon>Endopterygota</taxon>
        <taxon>Diptera</taxon>
        <taxon>Nematocera</taxon>
        <taxon>Sciaroidea</taxon>
        <taxon>Sciaridae</taxon>
        <taxon>Pseudolycoriella</taxon>
    </lineage>
</organism>
<reference evidence="2" key="1">
    <citation type="submission" date="2022-07" db="EMBL/GenBank/DDBJ databases">
        <authorList>
            <person name="Trinca V."/>
            <person name="Uliana J.V.C."/>
            <person name="Torres T.T."/>
            <person name="Ward R.J."/>
            <person name="Monesi N."/>
        </authorList>
    </citation>
    <scope>NUCLEOTIDE SEQUENCE</scope>
    <source>
        <strain evidence="2">HSMRA1968</strain>
        <tissue evidence="2">Whole embryos</tissue>
    </source>
</reference>
<gene>
    <name evidence="2" type="ORF">Bhyg_17710</name>
</gene>
<evidence type="ECO:0000256" key="1">
    <source>
        <dbReference type="SAM" id="MobiDB-lite"/>
    </source>
</evidence>
<comment type="caution">
    <text evidence="2">The sequence shown here is derived from an EMBL/GenBank/DDBJ whole genome shotgun (WGS) entry which is preliminary data.</text>
</comment>
<evidence type="ECO:0000313" key="2">
    <source>
        <dbReference type="EMBL" id="KAJ6634067.1"/>
    </source>
</evidence>
<keyword evidence="3" id="KW-1185">Reference proteome</keyword>
<evidence type="ECO:0000313" key="3">
    <source>
        <dbReference type="Proteomes" id="UP001151699"/>
    </source>
</evidence>
<dbReference type="AlphaFoldDB" id="A0A9Q0MMA9"/>
<dbReference type="Proteomes" id="UP001151699">
    <property type="component" value="Unassembled WGS sequence"/>
</dbReference>
<feature type="region of interest" description="Disordered" evidence="1">
    <location>
        <begin position="87"/>
        <end position="112"/>
    </location>
</feature>
<protein>
    <submittedName>
        <fullName evidence="2">Uncharacterized protein</fullName>
    </submittedName>
</protein>